<feature type="compositionally biased region" description="Acidic residues" evidence="1">
    <location>
        <begin position="795"/>
        <end position="807"/>
    </location>
</feature>
<feature type="region of interest" description="Disordered" evidence="1">
    <location>
        <begin position="757"/>
        <end position="818"/>
    </location>
</feature>
<dbReference type="SMART" id="SM00271">
    <property type="entry name" value="DnaJ"/>
    <property type="match status" value="1"/>
</dbReference>
<dbReference type="OrthoDB" id="425946at2759"/>
<dbReference type="CDD" id="cd06257">
    <property type="entry name" value="DnaJ"/>
    <property type="match status" value="1"/>
</dbReference>
<feature type="compositionally biased region" description="Low complexity" evidence="1">
    <location>
        <begin position="757"/>
        <end position="776"/>
    </location>
</feature>
<protein>
    <recommendedName>
        <fullName evidence="2">J domain-containing protein</fullName>
    </recommendedName>
</protein>
<dbReference type="InterPro" id="IPR036869">
    <property type="entry name" value="J_dom_sf"/>
</dbReference>
<evidence type="ECO:0000256" key="1">
    <source>
        <dbReference type="SAM" id="MobiDB-lite"/>
    </source>
</evidence>
<feature type="region of interest" description="Disordered" evidence="1">
    <location>
        <begin position="1411"/>
        <end position="1443"/>
    </location>
</feature>
<evidence type="ECO:0000259" key="2">
    <source>
        <dbReference type="PROSITE" id="PS50076"/>
    </source>
</evidence>
<sequence length="2053" mass="221130">MCTVLPCGQADDNVNDSNITETRTTTTTATATASTTTSISLLAARISGHFDFVADRVDDEAVELASEVSLSEALGVAVWQLNVTVLPTENSWHVLYTVDLGAEFRHVLVAGHRVLVDSSSFQAILSQELARRSTSPQRVTETFNLLVFAALQIQEIDPAILNSTSTTATSLTQTTTTTTQTVLVSLKLLSATVREPFNSVLFGFNVPARFTAPSDGTGCRPAAFSTQTWESLGHLPHCRWVNASQLEIRFGKGATAQLGQILVTSPAGFEPMGNVAFLDSPPFQAVLEAEAMGRVTPRLSHPTAVQSCSRVTFSILGSRGGAGRPLQVKWSINLPTFTVVRDSLQAMVDAANAEGSRALEFPPENFSVAVQRARIVLGEISYAKVPIHVNITAQVSNWLGATTSASGMVTVLKEEEPLPVLVATSPKVQHVSTQEETIFSIMTLSNKLSECVDPLNTSSLNVKVEWEYKPDAGRIWHSLQTVQNLTDISNAPNTLRFAPFTFPPNTAHQFRVLVQYEGTTVMRRPNITFNLTVASRQPPVAKIQGPSEVGASCPFVLNASQSRDDWTRDAELVFNWSCAPLDGAGSCNVQNFAEGNFARADGSGVNGALMNGRYIFGLSVSRQSDSLADAGNATIEVRVVAGARPAISIAVPWETEAGATQHRIDLIGFGGFRCGNAWDGHRTCGPDARVQCAGSSDIVTSKLQFCERSMFHYNLLLLDRLPSTWASRFLLVEHVAPFEVLAFLAFFTTTSTTMSTTTTQTTTTTSTTSVTTTSTTEMWDNESLSEGRNVSDSDIVGDEEDEVEDDNGSLGDWQNISTDGVMTDPERLTFATNDFPRGLLTPGRLYSYAIIFADADELAALEGNDTSDLESLSRIDSVALAVSVPFQADSPPSRGRVIVAPLLGQALVTTFRIATADWEDEDAELEYAFYRFPVKGTGGLQEAARLAHGVSGLPERSDGPSPEGEGFESWMHSFEMPDIELCLHIAGFIEWNDASHPSHWRKQGGVLMRSFSTTPTLEEMRLPAGAFYVIVRARDSTNAVGTEFLAAPLVTAVADVDESSMVELLDAAQSSNDANSIINAVDTVVSSAHTASEDTAQLSLQLLLQATALLTSPEVATKCVEVVTAVLIGVWNGGHTVEGATLQSASLAIDGALDALDMVSTDAAEKGQLVLEGIGTIGAATVATAQSLDTRDSARLTAQVDSLTAKLASRMLSQLGQGLVQQVNAGDATGTGGGSGLKVGKLGRLASPNVRRLNSVSCSDASKLMELSVLQMVHPLLASDFDSATPSLPASGPNVEFQDGVWRSTNMYTWANPALGVNVHVPADATIRSFTASACGGPVTLFNLSDPLHVRLTLPPPGSPPTGYFLMPACAKWHEADSAWKMEDLQVQDVETATMQLTCVSYEGTGVYTAFHSPTPEPTSTSTTSTASATTSTSSTATWTSSTATRPLTVTVSSRTITSTSVVWWATAVTTLDMNVPFCSESVMPPSPPGAAPFTCYGPRRVGQECRAKCDPDPLKTETAAISCRADPLTGTLSWAFSAVCPSPTEMPLVVTTETPTTNFEVMNTYGIIAIATLALFLCMALCCSLSWHFRAAGLAKASRVAPDVPQKPSEVSDRSLASQKSVRTASDQLLFQTWAVESAKCLPSPTFRNKSEPTQPARPGADDEPYEPPAHAGDLHTLTVEGSFWDWAKEWSHASIVQVAVPDPALQLSEQVPAPDEDADGEMEEEEEEDDVGEMVMAQALLLQNIGSDSESPRRSGALPGIVSFTFRHKAGDTSDTSTRILAARSSQKLSFAERELNSVPHKTVRRIRRRTWKIMEPGPTGLEGQLAEASADAEPEVPPVRVYVLETSSGETAVAVERSDGKKWRFMRNAIDFELRCSSDELQHWLSGLVSEQLPGLLTLLGGEVQSRGAALKAAEKERDALRGTEDYSFFGLDGQTCTEKDIDKAYRQQSTRLHPDKGGDEESFNNMREKYEQLKALRGENHEKRKEGGGSIKWDAKSRQSMLRAHGDLRDQLVWITRHRTQVEEELQALRLRQVKLSLPSTQLPQSPCS</sequence>
<evidence type="ECO:0000313" key="4">
    <source>
        <dbReference type="Proteomes" id="UP000604046"/>
    </source>
</evidence>
<dbReference type="SUPFAM" id="SSF46565">
    <property type="entry name" value="Chaperone J-domain"/>
    <property type="match status" value="1"/>
</dbReference>
<dbReference type="EMBL" id="CAJNDS010002498">
    <property type="protein sequence ID" value="CAE7499868.1"/>
    <property type="molecule type" value="Genomic_DNA"/>
</dbReference>
<organism evidence="3 4">
    <name type="scientific">Symbiodinium natans</name>
    <dbReference type="NCBI Taxonomy" id="878477"/>
    <lineage>
        <taxon>Eukaryota</taxon>
        <taxon>Sar</taxon>
        <taxon>Alveolata</taxon>
        <taxon>Dinophyceae</taxon>
        <taxon>Suessiales</taxon>
        <taxon>Symbiodiniaceae</taxon>
        <taxon>Symbiodinium</taxon>
    </lineage>
</organism>
<dbReference type="Pfam" id="PF02010">
    <property type="entry name" value="REJ"/>
    <property type="match status" value="1"/>
</dbReference>
<evidence type="ECO:0000313" key="3">
    <source>
        <dbReference type="EMBL" id="CAE7499868.1"/>
    </source>
</evidence>
<accession>A0A812SWE6</accession>
<proteinExistence type="predicted"/>
<name>A0A812SWE6_9DINO</name>
<feature type="domain" description="J" evidence="2">
    <location>
        <begin position="1928"/>
        <end position="1992"/>
    </location>
</feature>
<dbReference type="InterPro" id="IPR002859">
    <property type="entry name" value="PKD/REJ-like"/>
</dbReference>
<dbReference type="InterPro" id="IPR001623">
    <property type="entry name" value="DnaJ_domain"/>
</dbReference>
<comment type="caution">
    <text evidence="3">The sequence shown here is derived from an EMBL/GenBank/DDBJ whole genome shotgun (WGS) entry which is preliminary data.</text>
</comment>
<feature type="compositionally biased region" description="Low complexity" evidence="1">
    <location>
        <begin position="1419"/>
        <end position="1443"/>
    </location>
</feature>
<gene>
    <name evidence="3" type="ORF">SNAT2548_LOCUS27997</name>
</gene>
<dbReference type="Proteomes" id="UP000604046">
    <property type="component" value="Unassembled WGS sequence"/>
</dbReference>
<dbReference type="Gene3D" id="1.10.287.110">
    <property type="entry name" value="DnaJ domain"/>
    <property type="match status" value="1"/>
</dbReference>
<feature type="region of interest" description="Disordered" evidence="1">
    <location>
        <begin position="1644"/>
        <end position="1675"/>
    </location>
</feature>
<keyword evidence="4" id="KW-1185">Reference proteome</keyword>
<dbReference type="PROSITE" id="PS50076">
    <property type="entry name" value="DNAJ_2"/>
    <property type="match status" value="1"/>
</dbReference>
<reference evidence="3" key="1">
    <citation type="submission" date="2021-02" db="EMBL/GenBank/DDBJ databases">
        <authorList>
            <person name="Dougan E. K."/>
            <person name="Rhodes N."/>
            <person name="Thang M."/>
            <person name="Chan C."/>
        </authorList>
    </citation>
    <scope>NUCLEOTIDE SEQUENCE</scope>
</reference>